<evidence type="ECO:0000256" key="1">
    <source>
        <dbReference type="SAM" id="MobiDB-lite"/>
    </source>
</evidence>
<sequence>MLPLGLPDAYTSVTHGEGSLPGYGGGTAPDSHRLPPLPSPTQHGTTRHHADPFALPTPVSGHPSTRCRRLAGDCFKIG</sequence>
<proteinExistence type="predicted"/>
<keyword evidence="3" id="KW-1185">Reference proteome</keyword>
<reference evidence="2 3" key="1">
    <citation type="submission" date="2014-12" db="EMBL/GenBank/DDBJ databases">
        <title>Frankia sp. BMG5.1 draft genome.</title>
        <authorList>
            <person name="Gtari M."/>
            <person name="Ghodhbane-Gtari F."/>
            <person name="Nouioui I."/>
            <person name="Ktari A."/>
            <person name="Hezbri K."/>
            <person name="Mimouni W."/>
            <person name="Sbissi I."/>
            <person name="Ayari A."/>
            <person name="Yamanaka T."/>
            <person name="Normand P."/>
            <person name="Tisa L.S."/>
            <person name="Boudabous A."/>
        </authorList>
    </citation>
    <scope>NUCLEOTIDE SEQUENCE [LARGE SCALE GENOMIC DNA]</scope>
    <source>
        <strain evidence="2 3">BMG5.1</strain>
    </source>
</reference>
<organism evidence="2 3">
    <name type="scientific">Protofrankia coriariae</name>
    <dbReference type="NCBI Taxonomy" id="1562887"/>
    <lineage>
        <taxon>Bacteria</taxon>
        <taxon>Bacillati</taxon>
        <taxon>Actinomycetota</taxon>
        <taxon>Actinomycetes</taxon>
        <taxon>Frankiales</taxon>
        <taxon>Frankiaceae</taxon>
        <taxon>Protofrankia</taxon>
    </lineage>
</organism>
<feature type="non-terminal residue" evidence="2">
    <location>
        <position position="78"/>
    </location>
</feature>
<protein>
    <submittedName>
        <fullName evidence="2">Uncharacterized protein</fullName>
    </submittedName>
</protein>
<dbReference type="EMBL" id="JWIO01000062">
    <property type="protein sequence ID" value="KLL09732.1"/>
    <property type="molecule type" value="Genomic_DNA"/>
</dbReference>
<gene>
    <name evidence="2" type="ORF">FrCorBMG51_22780</name>
</gene>
<evidence type="ECO:0000313" key="3">
    <source>
        <dbReference type="Proteomes" id="UP000035425"/>
    </source>
</evidence>
<dbReference type="Proteomes" id="UP000035425">
    <property type="component" value="Unassembled WGS sequence"/>
</dbReference>
<comment type="caution">
    <text evidence="2">The sequence shown here is derived from an EMBL/GenBank/DDBJ whole genome shotgun (WGS) entry which is preliminary data.</text>
</comment>
<evidence type="ECO:0000313" key="2">
    <source>
        <dbReference type="EMBL" id="KLL09732.1"/>
    </source>
</evidence>
<feature type="region of interest" description="Disordered" evidence="1">
    <location>
        <begin position="1"/>
        <end position="66"/>
    </location>
</feature>
<accession>A0ABR5EZ77</accession>
<name>A0ABR5EZ77_9ACTN</name>